<dbReference type="FunFam" id="3.20.20.70:FF:000016">
    <property type="entry name" value="Triosephosphate isomerase"/>
    <property type="match status" value="1"/>
</dbReference>
<evidence type="ECO:0000256" key="6">
    <source>
        <dbReference type="ARBA" id="ARBA00023152"/>
    </source>
</evidence>
<evidence type="ECO:0000256" key="5">
    <source>
        <dbReference type="ARBA" id="ARBA00022490"/>
    </source>
</evidence>
<comment type="subunit">
    <text evidence="8 9">Homodimer.</text>
</comment>
<dbReference type="Gene3D" id="3.20.20.70">
    <property type="entry name" value="Aldolase class I"/>
    <property type="match status" value="1"/>
</dbReference>
<dbReference type="PROSITE" id="PS51440">
    <property type="entry name" value="TIM_2"/>
    <property type="match status" value="1"/>
</dbReference>
<dbReference type="GO" id="GO:0006094">
    <property type="term" value="P:gluconeogenesis"/>
    <property type="evidence" value="ECO:0007669"/>
    <property type="project" value="UniProtKB-UniRule"/>
</dbReference>
<keyword evidence="7 8" id="KW-0413">Isomerase</keyword>
<comment type="pathway">
    <text evidence="2">Carbohydrate metabolism; erythritol degradation.</text>
</comment>
<dbReference type="PANTHER" id="PTHR21139:SF42">
    <property type="entry name" value="TRIOSEPHOSPHATE ISOMERASE"/>
    <property type="match status" value="1"/>
</dbReference>
<dbReference type="NCBIfam" id="TIGR00419">
    <property type="entry name" value="tim"/>
    <property type="match status" value="1"/>
</dbReference>
<dbReference type="Pfam" id="PF00121">
    <property type="entry name" value="TIM"/>
    <property type="match status" value="1"/>
</dbReference>
<comment type="similarity">
    <text evidence="3 8 9">Belongs to the triosephosphate isomerase family.</text>
</comment>
<evidence type="ECO:0000313" key="11">
    <source>
        <dbReference type="Proteomes" id="UP000044098"/>
    </source>
</evidence>
<name>A0AAD2IV59_ACHAE</name>
<dbReference type="PANTHER" id="PTHR21139">
    <property type="entry name" value="TRIOSEPHOSPHATE ISOMERASE"/>
    <property type="match status" value="1"/>
</dbReference>
<dbReference type="GO" id="GO:0005829">
    <property type="term" value="C:cytosol"/>
    <property type="evidence" value="ECO:0007669"/>
    <property type="project" value="TreeGrafter"/>
</dbReference>
<feature type="binding site" evidence="8">
    <location>
        <position position="232"/>
    </location>
    <ligand>
        <name>substrate</name>
    </ligand>
</feature>
<dbReference type="PROSITE" id="PS00171">
    <property type="entry name" value="TIM_1"/>
    <property type="match status" value="1"/>
</dbReference>
<accession>A0AAD2IV59</accession>
<evidence type="ECO:0000256" key="2">
    <source>
        <dbReference type="ARBA" id="ARBA00004939"/>
    </source>
</evidence>
<evidence type="ECO:0000256" key="4">
    <source>
        <dbReference type="ARBA" id="ARBA00022432"/>
    </source>
</evidence>
<comment type="pathway">
    <text evidence="8 9">Carbohydrate biosynthesis; gluconeogenesis.</text>
</comment>
<sequence>MGGCYAALGSPQSNRYRYLAMTSVENRARLVLGNWKMHGNLAENAALLTELRAADAASHCEIGICVPFPYLAQAASALTGSSVSWGAQDVSAHEKGAYTGEVSGAMLKEFGCRWALAGHSERRVLHGETDEAVAAKAQAALAAGLTPVVCVGESLADREAGNTLAVIERQLKPVLALGAEAVSRMVLAYEPVWAIGTGRTASPEQAQEVHGAIRAALRALGAAQVQVLYGGSVKAANAASLFAMTDIDGALVGGASLVAEEFLRIAAI</sequence>
<dbReference type="GO" id="GO:0019563">
    <property type="term" value="P:glycerol catabolic process"/>
    <property type="evidence" value="ECO:0007669"/>
    <property type="project" value="TreeGrafter"/>
</dbReference>
<dbReference type="InterPro" id="IPR000652">
    <property type="entry name" value="Triosephosphate_isomerase"/>
</dbReference>
<feature type="binding site" evidence="8">
    <location>
        <begin position="34"/>
        <end position="36"/>
    </location>
    <ligand>
        <name>substrate</name>
    </ligand>
</feature>
<evidence type="ECO:0000256" key="7">
    <source>
        <dbReference type="ARBA" id="ARBA00023235"/>
    </source>
</evidence>
<dbReference type="CDD" id="cd00311">
    <property type="entry name" value="TIM"/>
    <property type="match status" value="1"/>
</dbReference>
<comment type="caution">
    <text evidence="10">The sequence shown here is derived from an EMBL/GenBank/DDBJ whole genome shotgun (WGS) entry which is preliminary data.</text>
</comment>
<keyword evidence="5 8" id="KW-0963">Cytoplasm</keyword>
<comment type="subcellular location">
    <subcellularLocation>
        <location evidence="8 9">Cytoplasm</location>
    </subcellularLocation>
</comment>
<feature type="active site" description="Electrophile" evidence="8">
    <location>
        <position position="119"/>
    </location>
</feature>
<dbReference type="GO" id="GO:0046166">
    <property type="term" value="P:glyceraldehyde-3-phosphate biosynthetic process"/>
    <property type="evidence" value="ECO:0007669"/>
    <property type="project" value="TreeGrafter"/>
</dbReference>
<dbReference type="EC" id="5.3.1.1" evidence="8 9"/>
<dbReference type="GO" id="GO:0006096">
    <property type="term" value="P:glycolytic process"/>
    <property type="evidence" value="ECO:0007669"/>
    <property type="project" value="UniProtKB-UniRule"/>
</dbReference>
<protein>
    <recommendedName>
        <fullName evidence="8 9">Triosephosphate isomerase</fullName>
        <shortName evidence="8">TIM</shortName>
        <shortName evidence="8">TPI</shortName>
        <ecNumber evidence="8 9">5.3.1.1</ecNumber>
    </recommendedName>
    <alternativeName>
        <fullName evidence="8">Triose-phosphate isomerase</fullName>
    </alternativeName>
</protein>
<comment type="pathway">
    <text evidence="1 8 9">Carbohydrate degradation; glycolysis; D-glyceraldehyde 3-phosphate from glycerone phosphate: step 1/1.</text>
</comment>
<dbReference type="InterPro" id="IPR035990">
    <property type="entry name" value="TIM_sf"/>
</dbReference>
<dbReference type="InterPro" id="IPR013785">
    <property type="entry name" value="Aldolase_TIM"/>
</dbReference>
<dbReference type="AlphaFoldDB" id="A0AAD2IV59"/>
<dbReference type="Proteomes" id="UP000044098">
    <property type="component" value="Unassembled WGS sequence"/>
</dbReference>
<evidence type="ECO:0000256" key="3">
    <source>
        <dbReference type="ARBA" id="ARBA00007422"/>
    </source>
</evidence>
<dbReference type="InterPro" id="IPR022896">
    <property type="entry name" value="TrioseP_Isoase_bac/euk"/>
</dbReference>
<reference evidence="10 11" key="1">
    <citation type="submission" date="2015-09" db="EMBL/GenBank/DDBJ databases">
        <authorList>
            <consortium name="Pathogen Informatics"/>
        </authorList>
    </citation>
    <scope>NUCLEOTIDE SEQUENCE [LARGE SCALE GENOMIC DNA]</scope>
    <source>
        <strain evidence="10 11">2789STDY5608625</strain>
    </source>
</reference>
<evidence type="ECO:0000256" key="9">
    <source>
        <dbReference type="RuleBase" id="RU363013"/>
    </source>
</evidence>
<dbReference type="InterPro" id="IPR020861">
    <property type="entry name" value="Triosephosphate_isomerase_AS"/>
</dbReference>
<dbReference type="HAMAP" id="MF_00147_B">
    <property type="entry name" value="TIM_B"/>
    <property type="match status" value="1"/>
</dbReference>
<organism evidence="10 11">
    <name type="scientific">Achromobacter aegrifaciens</name>
    <dbReference type="NCBI Taxonomy" id="1287736"/>
    <lineage>
        <taxon>Bacteria</taxon>
        <taxon>Pseudomonadati</taxon>
        <taxon>Pseudomonadota</taxon>
        <taxon>Betaproteobacteria</taxon>
        <taxon>Burkholderiales</taxon>
        <taxon>Alcaligenaceae</taxon>
        <taxon>Achromobacter</taxon>
    </lineage>
</organism>
<feature type="binding site" evidence="8">
    <location>
        <position position="196"/>
    </location>
    <ligand>
        <name>substrate</name>
    </ligand>
</feature>
<keyword evidence="6 8" id="KW-0324">Glycolysis</keyword>
<evidence type="ECO:0000256" key="8">
    <source>
        <dbReference type="HAMAP-Rule" id="MF_00147"/>
    </source>
</evidence>
<dbReference type="EMBL" id="CYTK01000001">
    <property type="protein sequence ID" value="CUI35677.1"/>
    <property type="molecule type" value="Genomic_DNA"/>
</dbReference>
<evidence type="ECO:0000313" key="10">
    <source>
        <dbReference type="EMBL" id="CUI35677.1"/>
    </source>
</evidence>
<feature type="binding site" evidence="8">
    <location>
        <begin position="253"/>
        <end position="254"/>
    </location>
    <ligand>
        <name>substrate</name>
    </ligand>
</feature>
<dbReference type="SUPFAM" id="SSF51351">
    <property type="entry name" value="Triosephosphate isomerase (TIM)"/>
    <property type="match status" value="1"/>
</dbReference>
<comment type="catalytic activity">
    <reaction evidence="8 9">
        <text>D-glyceraldehyde 3-phosphate = dihydroxyacetone phosphate</text>
        <dbReference type="Rhea" id="RHEA:18585"/>
        <dbReference type="ChEBI" id="CHEBI:57642"/>
        <dbReference type="ChEBI" id="CHEBI:59776"/>
        <dbReference type="EC" id="5.3.1.1"/>
    </reaction>
</comment>
<gene>
    <name evidence="8 10" type="primary">tpiA</name>
    <name evidence="10" type="ORF">ERS370000_00182</name>
</gene>
<evidence type="ECO:0000256" key="1">
    <source>
        <dbReference type="ARBA" id="ARBA00004680"/>
    </source>
</evidence>
<proteinExistence type="inferred from homology"/>
<dbReference type="GO" id="GO:0004807">
    <property type="term" value="F:triose-phosphate isomerase activity"/>
    <property type="evidence" value="ECO:0007669"/>
    <property type="project" value="UniProtKB-UniRule"/>
</dbReference>
<keyword evidence="4 8" id="KW-0312">Gluconeogenesis</keyword>
<feature type="active site" description="Proton acceptor" evidence="8">
    <location>
        <position position="190"/>
    </location>
</feature>
<comment type="function">
    <text evidence="8">Involved in the gluconeogenesis. Catalyzes stereospecifically the conversion of dihydroxyacetone phosphate (DHAP) to D-glyceraldehyde-3-phosphate (G3P).</text>
</comment>